<dbReference type="InterPro" id="IPR001902">
    <property type="entry name" value="SLC26A/SulP_fam"/>
</dbReference>
<evidence type="ECO:0000256" key="4">
    <source>
        <dbReference type="ARBA" id="ARBA00023136"/>
    </source>
</evidence>
<feature type="transmembrane region" description="Helical" evidence="5">
    <location>
        <begin position="129"/>
        <end position="147"/>
    </location>
</feature>
<feature type="transmembrane region" description="Helical" evidence="5">
    <location>
        <begin position="382"/>
        <end position="410"/>
    </location>
</feature>
<evidence type="ECO:0000313" key="8">
    <source>
        <dbReference type="Proteomes" id="UP001343492"/>
    </source>
</evidence>
<feature type="transmembrane region" description="Helical" evidence="5">
    <location>
        <begin position="24"/>
        <end position="48"/>
    </location>
</feature>
<evidence type="ECO:0000256" key="2">
    <source>
        <dbReference type="ARBA" id="ARBA00022692"/>
    </source>
</evidence>
<sequence length="435" mass="44589">MRRYAEGVKPKILTTMRDYSWRQLGADTLAGITVALVALPLSIAIAIASGAPPAAGLATAVVAGFVISALGGSRVQIGGPTGAFIVVVYGVIHDHGYHGLLLATLMAGVILLCAGFLKAGELIRHVPEPVIEGFTIGIAVVIAVSQLKDLAGMTGASLPADFLPKLQGLWEMRGTVDTGSLALGIACILAIIGLRKLAPRIPWLVLVVAGASAIAALAVPSIETVAGRYGALPHGLPTPELPEISSALLVELLPSALVIAFLAGIESLLSAMVADRKIGSAHRSNAELIAQGAANVASPLFGGLPATGAIARTATNVNAGGRTPVAGIVHALAILLAIVLAAPLAGALALPALAGLLVVTAWTMSEPHRWPERLRLPRADLALLLMTALLTVLADLTTAICVGTMIGLALRLSRGEVSAPRWHTPFRWGGGRRDD</sequence>
<name>A0ABU7GD40_9SPHN</name>
<evidence type="ECO:0000256" key="5">
    <source>
        <dbReference type="SAM" id="Phobius"/>
    </source>
</evidence>
<dbReference type="EMBL" id="JAZDQV010000003">
    <property type="protein sequence ID" value="MEE1877012.1"/>
    <property type="molecule type" value="Genomic_DNA"/>
</dbReference>
<evidence type="ECO:0000256" key="1">
    <source>
        <dbReference type="ARBA" id="ARBA00004141"/>
    </source>
</evidence>
<dbReference type="RefSeq" id="WP_354144111.1">
    <property type="nucleotide sequence ID" value="NZ_JAZDQV010000003.1"/>
</dbReference>
<accession>A0ABU7GD40</accession>
<keyword evidence="3 5" id="KW-1133">Transmembrane helix</keyword>
<reference evidence="7 8" key="1">
    <citation type="submission" date="2024-01" db="EMBL/GenBank/DDBJ databases">
        <title>The genome sequence of Erythrobacteraceae sp. strain 1XM1-14.</title>
        <authorList>
            <person name="Liu Y."/>
        </authorList>
    </citation>
    <scope>NUCLEOTIDE SEQUENCE [LARGE SCALE GENOMIC DNA]</scope>
    <source>
        <strain evidence="7 8">1XM1-14</strain>
    </source>
</reference>
<feature type="transmembrane region" description="Helical" evidence="5">
    <location>
        <begin position="99"/>
        <end position="117"/>
    </location>
</feature>
<evidence type="ECO:0000259" key="6">
    <source>
        <dbReference type="Pfam" id="PF00916"/>
    </source>
</evidence>
<feature type="transmembrane region" description="Helical" evidence="5">
    <location>
        <begin position="252"/>
        <end position="274"/>
    </location>
</feature>
<dbReference type="Proteomes" id="UP001343492">
    <property type="component" value="Unassembled WGS sequence"/>
</dbReference>
<keyword evidence="4 5" id="KW-0472">Membrane</keyword>
<protein>
    <submittedName>
        <fullName evidence="7">SulP family inorganic anion transporter</fullName>
    </submittedName>
</protein>
<evidence type="ECO:0000313" key="7">
    <source>
        <dbReference type="EMBL" id="MEE1877012.1"/>
    </source>
</evidence>
<dbReference type="PANTHER" id="PTHR11814">
    <property type="entry name" value="SULFATE TRANSPORTER"/>
    <property type="match status" value="1"/>
</dbReference>
<evidence type="ECO:0000256" key="3">
    <source>
        <dbReference type="ARBA" id="ARBA00022989"/>
    </source>
</evidence>
<dbReference type="InterPro" id="IPR011547">
    <property type="entry name" value="SLC26A/SulP_dom"/>
</dbReference>
<keyword evidence="2 5" id="KW-0812">Transmembrane</keyword>
<keyword evidence="8" id="KW-1185">Reference proteome</keyword>
<comment type="subcellular location">
    <subcellularLocation>
        <location evidence="1">Membrane</location>
        <topology evidence="1">Multi-pass membrane protein</topology>
    </subcellularLocation>
</comment>
<dbReference type="Pfam" id="PF00916">
    <property type="entry name" value="Sulfate_transp"/>
    <property type="match status" value="1"/>
</dbReference>
<feature type="domain" description="SLC26A/SulP transporter" evidence="6">
    <location>
        <begin position="26"/>
        <end position="387"/>
    </location>
</feature>
<proteinExistence type="predicted"/>
<gene>
    <name evidence="7" type="ORF">VRS74_04860</name>
</gene>
<feature type="transmembrane region" description="Helical" evidence="5">
    <location>
        <begin position="178"/>
        <end position="194"/>
    </location>
</feature>
<feature type="transmembrane region" description="Helical" evidence="5">
    <location>
        <begin position="54"/>
        <end position="70"/>
    </location>
</feature>
<feature type="transmembrane region" description="Helical" evidence="5">
    <location>
        <begin position="332"/>
        <end position="362"/>
    </location>
</feature>
<comment type="caution">
    <text evidence="7">The sequence shown here is derived from an EMBL/GenBank/DDBJ whole genome shotgun (WGS) entry which is preliminary data.</text>
</comment>
<feature type="transmembrane region" description="Helical" evidence="5">
    <location>
        <begin position="201"/>
        <end position="222"/>
    </location>
</feature>
<organism evidence="7 8">
    <name type="scientific">Altererythrobacter litoralis</name>
    <dbReference type="NCBI Taxonomy" id="3113904"/>
    <lineage>
        <taxon>Bacteria</taxon>
        <taxon>Pseudomonadati</taxon>
        <taxon>Pseudomonadota</taxon>
        <taxon>Alphaproteobacteria</taxon>
        <taxon>Sphingomonadales</taxon>
        <taxon>Erythrobacteraceae</taxon>
        <taxon>Altererythrobacter</taxon>
    </lineage>
</organism>